<proteinExistence type="predicted"/>
<accession>A0AAP0LI26</accession>
<gene>
    <name evidence="2" type="ORF">Syun_000729</name>
</gene>
<comment type="caution">
    <text evidence="2">The sequence shown here is derived from an EMBL/GenBank/DDBJ whole genome shotgun (WGS) entry which is preliminary data.</text>
</comment>
<dbReference type="EMBL" id="JBBNAF010000001">
    <property type="protein sequence ID" value="KAK9168589.1"/>
    <property type="molecule type" value="Genomic_DNA"/>
</dbReference>
<protein>
    <submittedName>
        <fullName evidence="2">Uncharacterized protein</fullName>
    </submittedName>
</protein>
<dbReference type="Proteomes" id="UP001420932">
    <property type="component" value="Unassembled WGS sequence"/>
</dbReference>
<dbReference type="AlphaFoldDB" id="A0AAP0LI26"/>
<evidence type="ECO:0000313" key="3">
    <source>
        <dbReference type="Proteomes" id="UP001420932"/>
    </source>
</evidence>
<evidence type="ECO:0000313" key="2">
    <source>
        <dbReference type="EMBL" id="KAK9168589.1"/>
    </source>
</evidence>
<organism evidence="2 3">
    <name type="scientific">Stephania yunnanensis</name>
    <dbReference type="NCBI Taxonomy" id="152371"/>
    <lineage>
        <taxon>Eukaryota</taxon>
        <taxon>Viridiplantae</taxon>
        <taxon>Streptophyta</taxon>
        <taxon>Embryophyta</taxon>
        <taxon>Tracheophyta</taxon>
        <taxon>Spermatophyta</taxon>
        <taxon>Magnoliopsida</taxon>
        <taxon>Ranunculales</taxon>
        <taxon>Menispermaceae</taxon>
        <taxon>Menispermoideae</taxon>
        <taxon>Cissampelideae</taxon>
        <taxon>Stephania</taxon>
    </lineage>
</organism>
<feature type="region of interest" description="Disordered" evidence="1">
    <location>
        <begin position="228"/>
        <end position="252"/>
    </location>
</feature>
<sequence>MKSKLQNSETQVTAILEHLMDEEELPPQPVFDSYETVNADTSKSVEFDELSIVDEHLSEPEETLYVSSHEPDITIAQYDDDEAALEIGVISKRSEEPQIESKEDQHLVLVKPPTLPCIFDKPYTGVEVKERSKIFYTANTFVLEDHDVTDSFVLEVSNELPILKEGMHAALPKVVDAPFVRNKFGGTLGFVDYVGWIALRETVVSNLETRGFRPHRAVTYGSFQSSCDQGGDRYSDPLGGARGRGGRRPQTTSYLKEKQKLETKVKAPEASTLALKSVVEDEGSHIIEHRERDLIIARGGSQGEASESSRTHLGMKKEKKVCFRLFAIFEFVT</sequence>
<name>A0AAP0LI26_9MAGN</name>
<reference evidence="2 3" key="1">
    <citation type="submission" date="2024-01" db="EMBL/GenBank/DDBJ databases">
        <title>Genome assemblies of Stephania.</title>
        <authorList>
            <person name="Yang L."/>
        </authorList>
    </citation>
    <scope>NUCLEOTIDE SEQUENCE [LARGE SCALE GENOMIC DNA]</scope>
    <source>
        <strain evidence="2">YNDBR</strain>
        <tissue evidence="2">Leaf</tissue>
    </source>
</reference>
<evidence type="ECO:0000256" key="1">
    <source>
        <dbReference type="SAM" id="MobiDB-lite"/>
    </source>
</evidence>
<keyword evidence="3" id="KW-1185">Reference proteome</keyword>